<keyword evidence="2" id="KW-0378">Hydrolase</keyword>
<reference evidence="4 5" key="1">
    <citation type="submission" date="2020-02" db="EMBL/GenBank/DDBJ databases">
        <title>Genome sequence of Roseobacter ponti.</title>
        <authorList>
            <person name="Hollensteiner J."/>
            <person name="Schneider D."/>
            <person name="Poehlein A."/>
            <person name="Daniel R."/>
        </authorList>
    </citation>
    <scope>NUCLEOTIDE SEQUENCE [LARGE SCALE GENOMIC DNA]</scope>
    <source>
        <strain evidence="4 5">DSM 106830</strain>
    </source>
</reference>
<evidence type="ECO:0000259" key="3">
    <source>
        <dbReference type="Pfam" id="PF13023"/>
    </source>
</evidence>
<dbReference type="GO" id="GO:0005737">
    <property type="term" value="C:cytoplasm"/>
    <property type="evidence" value="ECO:0007669"/>
    <property type="project" value="TreeGrafter"/>
</dbReference>
<proteinExistence type="predicted"/>
<dbReference type="PANTHER" id="PTHR11845:SF13">
    <property type="entry name" value="5'-DEOXYNUCLEOTIDASE HDDC2"/>
    <property type="match status" value="1"/>
</dbReference>
<feature type="domain" description="HD" evidence="3">
    <location>
        <begin position="15"/>
        <end position="178"/>
    </location>
</feature>
<dbReference type="EMBL" id="CP048788">
    <property type="protein sequence ID" value="QJF51263.1"/>
    <property type="molecule type" value="Genomic_DNA"/>
</dbReference>
<keyword evidence="5" id="KW-1185">Reference proteome</keyword>
<dbReference type="GO" id="GO:0046872">
    <property type="term" value="F:metal ion binding"/>
    <property type="evidence" value="ECO:0007669"/>
    <property type="project" value="UniProtKB-KW"/>
</dbReference>
<dbReference type="Gene3D" id="1.10.3210.10">
    <property type="entry name" value="Hypothetical protein af1432"/>
    <property type="match status" value="1"/>
</dbReference>
<dbReference type="InterPro" id="IPR039356">
    <property type="entry name" value="YfbR/HDDC2"/>
</dbReference>
<gene>
    <name evidence="4" type="ORF">G3256_08865</name>
</gene>
<dbReference type="KEGG" id="rpon:G3256_08865"/>
<keyword evidence="1" id="KW-0479">Metal-binding</keyword>
<dbReference type="PANTHER" id="PTHR11845">
    <property type="entry name" value="5'-DEOXYNUCLEOTIDASE HDDC2"/>
    <property type="match status" value="1"/>
</dbReference>
<dbReference type="Pfam" id="PF13023">
    <property type="entry name" value="HD_3"/>
    <property type="match status" value="1"/>
</dbReference>
<sequence>MTDRLDRQIAFLSEADKLKSVLRASRLHDNSRFENSAEHSWHIMLFALVLADQAGPGVRIDRVLRMLLLHDTVEIDAGDNPIHGTVDQAAVEAAEQAAADRLFGLLPADQEAAFRALWEEFEAGESADAVFAKSIDRVQTPLANLANGGGSWTEYDVSFEQLEARVGRPVRRGAPALWDWLTPRLRAFFDT</sequence>
<organism evidence="4 5">
    <name type="scientific">Roseobacter ponti</name>
    <dbReference type="NCBI Taxonomy" id="1891787"/>
    <lineage>
        <taxon>Bacteria</taxon>
        <taxon>Pseudomonadati</taxon>
        <taxon>Pseudomonadota</taxon>
        <taxon>Alphaproteobacteria</taxon>
        <taxon>Rhodobacterales</taxon>
        <taxon>Roseobacteraceae</taxon>
        <taxon>Roseobacter</taxon>
    </lineage>
</organism>
<evidence type="ECO:0000313" key="4">
    <source>
        <dbReference type="EMBL" id="QJF51263.1"/>
    </source>
</evidence>
<evidence type="ECO:0000313" key="5">
    <source>
        <dbReference type="Proteomes" id="UP000503308"/>
    </source>
</evidence>
<accession>A0A858SU93</accession>
<dbReference type="AlphaFoldDB" id="A0A858SU93"/>
<dbReference type="SUPFAM" id="SSF109604">
    <property type="entry name" value="HD-domain/PDEase-like"/>
    <property type="match status" value="1"/>
</dbReference>
<dbReference type="RefSeq" id="WP_169640478.1">
    <property type="nucleotide sequence ID" value="NZ_CP048788.1"/>
</dbReference>
<name>A0A858SU93_9RHOB</name>
<protein>
    <submittedName>
        <fullName evidence="4">HD domain-containing protein</fullName>
    </submittedName>
</protein>
<evidence type="ECO:0000256" key="1">
    <source>
        <dbReference type="ARBA" id="ARBA00022723"/>
    </source>
</evidence>
<dbReference type="InterPro" id="IPR006674">
    <property type="entry name" value="HD_domain"/>
</dbReference>
<dbReference type="Proteomes" id="UP000503308">
    <property type="component" value="Chromosome"/>
</dbReference>
<evidence type="ECO:0000256" key="2">
    <source>
        <dbReference type="ARBA" id="ARBA00022801"/>
    </source>
</evidence>
<dbReference type="GO" id="GO:0002953">
    <property type="term" value="F:5'-deoxynucleotidase activity"/>
    <property type="evidence" value="ECO:0007669"/>
    <property type="project" value="InterPro"/>
</dbReference>